<dbReference type="EMBL" id="LSRQ01002280">
    <property type="protein sequence ID" value="OAY74794.1"/>
    <property type="molecule type" value="Genomic_DNA"/>
</dbReference>
<dbReference type="PANTHER" id="PTHR36758">
    <property type="entry name" value="OS01G0342800 PROTEIN"/>
    <property type="match status" value="1"/>
</dbReference>
<evidence type="ECO:0000256" key="1">
    <source>
        <dbReference type="SAM" id="MobiDB-lite"/>
    </source>
</evidence>
<dbReference type="PANTHER" id="PTHR36758:SF1">
    <property type="entry name" value="OS01G0342800 PROTEIN"/>
    <property type="match status" value="1"/>
</dbReference>
<protein>
    <submittedName>
        <fullName evidence="2">LYR motif-containing protein</fullName>
    </submittedName>
</protein>
<accession>A0A199VCH2</accession>
<gene>
    <name evidence="2" type="ORF">ACMD2_26608</name>
</gene>
<dbReference type="Proteomes" id="UP000092600">
    <property type="component" value="Unassembled WGS sequence"/>
</dbReference>
<organism evidence="2 3">
    <name type="scientific">Ananas comosus</name>
    <name type="common">Pineapple</name>
    <name type="synonym">Ananas ananas</name>
    <dbReference type="NCBI Taxonomy" id="4615"/>
    <lineage>
        <taxon>Eukaryota</taxon>
        <taxon>Viridiplantae</taxon>
        <taxon>Streptophyta</taxon>
        <taxon>Embryophyta</taxon>
        <taxon>Tracheophyta</taxon>
        <taxon>Spermatophyta</taxon>
        <taxon>Magnoliopsida</taxon>
        <taxon>Liliopsida</taxon>
        <taxon>Poales</taxon>
        <taxon>Bromeliaceae</taxon>
        <taxon>Bromelioideae</taxon>
        <taxon>Ananas</taxon>
    </lineage>
</organism>
<feature type="compositionally biased region" description="Low complexity" evidence="1">
    <location>
        <begin position="9"/>
        <end position="25"/>
    </location>
</feature>
<evidence type="ECO:0000313" key="3">
    <source>
        <dbReference type="Proteomes" id="UP000092600"/>
    </source>
</evidence>
<comment type="caution">
    <text evidence="2">The sequence shown here is derived from an EMBL/GenBank/DDBJ whole genome shotgun (WGS) entry which is preliminary data.</text>
</comment>
<sequence>MGAPPPPRSGSRPGSRAAPRAAPAPETRAYYAKYARENFVNYRDADPSTSLSDLLRRAYAHSTWVLNKYSLDESAVAKLKEIYGFGCLYTPYNCDLGQLLKLVKVSNDAGDSAIMGIVDIDNDKANPQMCSLYASEIYTNLCATEVNDIAKELDILLSSIEQGGFWDACTVLQQTSVMTLEEGLQKLSAISWICKVAWTSLKSQMAFVK</sequence>
<dbReference type="STRING" id="4615.A0A199VCH2"/>
<dbReference type="AlphaFoldDB" id="A0A199VCH2"/>
<proteinExistence type="predicted"/>
<evidence type="ECO:0000313" key="2">
    <source>
        <dbReference type="EMBL" id="OAY74794.1"/>
    </source>
</evidence>
<feature type="region of interest" description="Disordered" evidence="1">
    <location>
        <begin position="1"/>
        <end position="25"/>
    </location>
</feature>
<reference evidence="2 3" key="1">
    <citation type="journal article" date="2016" name="DNA Res.">
        <title>The draft genome of MD-2 pineapple using hybrid error correction of long reads.</title>
        <authorList>
            <person name="Redwan R.M."/>
            <person name="Saidin A."/>
            <person name="Kumar S.V."/>
        </authorList>
    </citation>
    <scope>NUCLEOTIDE SEQUENCE [LARGE SCALE GENOMIC DNA]</scope>
    <source>
        <strain evidence="3">cv. MD2</strain>
        <tissue evidence="2">Leaf</tissue>
    </source>
</reference>
<name>A0A199VCH2_ANACO</name>